<evidence type="ECO:0000313" key="2">
    <source>
        <dbReference type="Proteomes" id="UP001482620"/>
    </source>
</evidence>
<organism evidence="1 2">
    <name type="scientific">Ilyodon furcidens</name>
    <name type="common">goldbreast splitfin</name>
    <dbReference type="NCBI Taxonomy" id="33524"/>
    <lineage>
        <taxon>Eukaryota</taxon>
        <taxon>Metazoa</taxon>
        <taxon>Chordata</taxon>
        <taxon>Craniata</taxon>
        <taxon>Vertebrata</taxon>
        <taxon>Euteleostomi</taxon>
        <taxon>Actinopterygii</taxon>
        <taxon>Neopterygii</taxon>
        <taxon>Teleostei</taxon>
        <taxon>Neoteleostei</taxon>
        <taxon>Acanthomorphata</taxon>
        <taxon>Ovalentaria</taxon>
        <taxon>Atherinomorphae</taxon>
        <taxon>Cyprinodontiformes</taxon>
        <taxon>Goodeidae</taxon>
        <taxon>Ilyodon</taxon>
    </lineage>
</organism>
<evidence type="ECO:0000313" key="1">
    <source>
        <dbReference type="EMBL" id="MEQ2234944.1"/>
    </source>
</evidence>
<proteinExistence type="predicted"/>
<gene>
    <name evidence="1" type="ORF">ILYODFUR_036602</name>
</gene>
<comment type="caution">
    <text evidence="1">The sequence shown here is derived from an EMBL/GenBank/DDBJ whole genome shotgun (WGS) entry which is preliminary data.</text>
</comment>
<dbReference type="EMBL" id="JAHRIQ010042296">
    <property type="protein sequence ID" value="MEQ2234944.1"/>
    <property type="molecule type" value="Genomic_DNA"/>
</dbReference>
<accession>A0ABV0TR10</accession>
<protein>
    <submittedName>
        <fullName evidence="1">Uncharacterized protein</fullName>
    </submittedName>
</protein>
<dbReference type="Proteomes" id="UP001482620">
    <property type="component" value="Unassembled WGS sequence"/>
</dbReference>
<sequence length="114" mass="12129">MAIVILKTTTIGIPLSVRLTITIGKEKGVIQAAEMEGVFVIVIELFLKCHSYSPSCTYLGRGGSSQGREARTSLYLDISSSSSVGHPCGILSVGRAWNVPRLGGIQNICPSHLN</sequence>
<reference evidence="1 2" key="1">
    <citation type="submission" date="2021-06" db="EMBL/GenBank/DDBJ databases">
        <authorList>
            <person name="Palmer J.M."/>
        </authorList>
    </citation>
    <scope>NUCLEOTIDE SEQUENCE [LARGE SCALE GENOMIC DNA]</scope>
    <source>
        <strain evidence="2">if_2019</strain>
        <tissue evidence="1">Muscle</tissue>
    </source>
</reference>
<name>A0ABV0TR10_9TELE</name>
<keyword evidence="2" id="KW-1185">Reference proteome</keyword>